<comment type="caution">
    <text evidence="2">The sequence shown here is derived from an EMBL/GenBank/DDBJ whole genome shotgun (WGS) entry which is preliminary data.</text>
</comment>
<evidence type="ECO:0008006" key="4">
    <source>
        <dbReference type="Google" id="ProtNLM"/>
    </source>
</evidence>
<dbReference type="RefSeq" id="WP_140520414.1">
    <property type="nucleotide sequence ID" value="NZ_JACBKC010000051.1"/>
</dbReference>
<evidence type="ECO:0000313" key="3">
    <source>
        <dbReference type="Proteomes" id="UP000317926"/>
    </source>
</evidence>
<organism evidence="2 3">
    <name type="scientific">Haemophilus haemolyticus</name>
    <dbReference type="NCBI Taxonomy" id="726"/>
    <lineage>
        <taxon>Bacteria</taxon>
        <taxon>Pseudomonadati</taxon>
        <taxon>Pseudomonadota</taxon>
        <taxon>Gammaproteobacteria</taxon>
        <taxon>Pasteurellales</taxon>
        <taxon>Pasteurellaceae</taxon>
        <taxon>Haemophilus</taxon>
    </lineage>
</organism>
<feature type="region of interest" description="Disordered" evidence="1">
    <location>
        <begin position="18"/>
        <end position="52"/>
    </location>
</feature>
<dbReference type="AlphaFoldDB" id="A0A502J9I1"/>
<name>A0A502J9I1_HAEHA</name>
<evidence type="ECO:0000313" key="2">
    <source>
        <dbReference type="EMBL" id="TPG95907.1"/>
    </source>
</evidence>
<evidence type="ECO:0000256" key="1">
    <source>
        <dbReference type="SAM" id="MobiDB-lite"/>
    </source>
</evidence>
<proteinExistence type="predicted"/>
<dbReference type="Gene3D" id="2.40.160.90">
    <property type="match status" value="1"/>
</dbReference>
<sequence>MNCLLYTSNRQRLEKERLEREAKEKAEEAKRLEEERIKAEQKAKLEEENRQRLERERLEKERLEKEKQSSVDTRVQSELNKIPKVGDKKWNSYVSIHHLETKSNSEYTESYVGRRGISVHLPKPYEGKLLGDRTPFELTDKNVSINLTNVTENDIKKGGQYLGPHSGTFTDPSVDGVRALAVESINDEATAVKIDEDNKNIDYLFINTPYSTYGALFTDEYNAGLFAIAPSTSNYGPLYEYVNDTTELKYTSDLLGDVTYSGDVIAYITRGKPHTTIEYIEKPKVDGKVTLNAHFGKRMEHNTVKGVIHSDTVGDIQLNEMGMRMSRDGGAFFQPDTGVKGFSIGTKYTGEEGEAVRLDENNIPALKGKYRAAFAGKDATDIIGQVLLEPNYDFKDENGRYLENRNKKGILTEYHAVFGATKQPK</sequence>
<gene>
    <name evidence="2" type="ORF">EUX55_08155</name>
</gene>
<accession>A0A502J9I1</accession>
<reference evidence="2 3" key="1">
    <citation type="submission" date="2019-01" db="EMBL/GenBank/DDBJ databases">
        <title>Comparative genomic analysis identifies haemin-independent Haemophilus haemolyticus: a formal re-classification of Haemophilus intermedius.</title>
        <authorList>
            <person name="Harris T.M."/>
            <person name="Price E.P."/>
            <person name="Sarovich D.S."/>
            <person name="Norskov-Lauritsen N."/>
            <person name="Beissbarth J."/>
            <person name="Chang A.B."/>
            <person name="Smith-Vaughan H.C."/>
        </authorList>
    </citation>
    <scope>NUCLEOTIDE SEQUENCE [LARGE SCALE GENOMIC DNA]</scope>
    <source>
        <strain evidence="2 3">PN24</strain>
    </source>
</reference>
<protein>
    <recommendedName>
        <fullName evidence="4">Transferrin-binding protein B C-lobe/N-lobe beta barrel domain-containing protein</fullName>
    </recommendedName>
</protein>
<dbReference type="Proteomes" id="UP000317926">
    <property type="component" value="Unassembled WGS sequence"/>
</dbReference>
<dbReference type="EMBL" id="SDPK01000051">
    <property type="protein sequence ID" value="TPG95907.1"/>
    <property type="molecule type" value="Genomic_DNA"/>
</dbReference>